<organism evidence="9 10">
    <name type="scientific">Trametes coccinea (strain BRFM310)</name>
    <name type="common">Pycnoporus coccineus</name>
    <dbReference type="NCBI Taxonomy" id="1353009"/>
    <lineage>
        <taxon>Eukaryota</taxon>
        <taxon>Fungi</taxon>
        <taxon>Dikarya</taxon>
        <taxon>Basidiomycota</taxon>
        <taxon>Agaricomycotina</taxon>
        <taxon>Agaricomycetes</taxon>
        <taxon>Polyporales</taxon>
        <taxon>Polyporaceae</taxon>
        <taxon>Trametes</taxon>
    </lineage>
</organism>
<evidence type="ECO:0000256" key="1">
    <source>
        <dbReference type="ARBA" id="ARBA00022527"/>
    </source>
</evidence>
<dbReference type="GO" id="GO:0005524">
    <property type="term" value="F:ATP binding"/>
    <property type="evidence" value="ECO:0007669"/>
    <property type="project" value="UniProtKB-KW"/>
</dbReference>
<evidence type="ECO:0000256" key="5">
    <source>
        <dbReference type="ARBA" id="ARBA00022840"/>
    </source>
</evidence>
<evidence type="ECO:0000259" key="8">
    <source>
        <dbReference type="PROSITE" id="PS50011"/>
    </source>
</evidence>
<dbReference type="SUPFAM" id="SSF56112">
    <property type="entry name" value="Protein kinase-like (PK-like)"/>
    <property type="match status" value="1"/>
</dbReference>
<dbReference type="GO" id="GO:0007165">
    <property type="term" value="P:signal transduction"/>
    <property type="evidence" value="ECO:0007669"/>
    <property type="project" value="TreeGrafter"/>
</dbReference>
<gene>
    <name evidence="9" type="ORF">PYCCODRAFT_1442742</name>
</gene>
<keyword evidence="5" id="KW-0067">ATP-binding</keyword>
<evidence type="ECO:0000313" key="10">
    <source>
        <dbReference type="Proteomes" id="UP000193067"/>
    </source>
</evidence>
<dbReference type="STRING" id="1353009.A0A1Y2J355"/>
<dbReference type="AlphaFoldDB" id="A0A1Y2J355"/>
<dbReference type="Proteomes" id="UP000193067">
    <property type="component" value="Unassembled WGS sequence"/>
</dbReference>
<dbReference type="PANTHER" id="PTHR43895:SF152">
    <property type="entry name" value="SERINE_THREONINE-PROTEIN KINASE TOS3"/>
    <property type="match status" value="1"/>
</dbReference>
<keyword evidence="10" id="KW-1185">Reference proteome</keyword>
<sequence>MSKLRKRNLPRSSNTPLVDQLGSTEHKIRKEIAIMKKLSHPHIVRLLEVIDDRQNDKIYMVMEYLGGGEIKWRTKSDNPLLRVDQTRRICRDVILGLEYLHYQGIIHRDIKPANLLWTADRRTVKISDFGVSTFSYAQRLAAAGKGNIKEDDTDPILMDESDLSKTAGTPMFLAPEIISDATTLDAASSSVLSLHTSARKKPPITKAIDIWAFGVTLYGLLFGILPFNAKNEFEIYRVIRTQDWDVPDTMGLDQLPTGGRHQRRPRRPGEETEGYLVIDLLERLLEKDSRKRITLEEVKFMSPSSDVPASGIHGFYET</sequence>
<keyword evidence="7" id="KW-0472">Membrane</keyword>
<dbReference type="Gene3D" id="3.30.200.20">
    <property type="entry name" value="Phosphorylase Kinase, domain 1"/>
    <property type="match status" value="1"/>
</dbReference>
<protein>
    <submittedName>
        <fullName evidence="9">Kinase-like protein</fullName>
    </submittedName>
</protein>
<keyword evidence="4 9" id="KW-0418">Kinase</keyword>
<dbReference type="CDD" id="cd14008">
    <property type="entry name" value="STKc_LKB1_CaMKK"/>
    <property type="match status" value="1"/>
</dbReference>
<dbReference type="PROSITE" id="PS50011">
    <property type="entry name" value="PROTEIN_KINASE_DOM"/>
    <property type="match status" value="1"/>
</dbReference>
<evidence type="ECO:0000313" key="9">
    <source>
        <dbReference type="EMBL" id="OSD06622.1"/>
    </source>
</evidence>
<evidence type="ECO:0000256" key="7">
    <source>
        <dbReference type="SAM" id="Phobius"/>
    </source>
</evidence>
<keyword evidence="7" id="KW-0812">Transmembrane</keyword>
<dbReference type="PANTHER" id="PTHR43895">
    <property type="entry name" value="CALCIUM/CALMODULIN-DEPENDENT PROTEIN KINASE KINASE-RELATED"/>
    <property type="match status" value="1"/>
</dbReference>
<proteinExistence type="predicted"/>
<dbReference type="InterPro" id="IPR011009">
    <property type="entry name" value="Kinase-like_dom_sf"/>
</dbReference>
<dbReference type="Gene3D" id="1.10.510.10">
    <property type="entry name" value="Transferase(Phosphotransferase) domain 1"/>
    <property type="match status" value="1"/>
</dbReference>
<evidence type="ECO:0000256" key="6">
    <source>
        <dbReference type="SAM" id="MobiDB-lite"/>
    </source>
</evidence>
<feature type="region of interest" description="Disordered" evidence="6">
    <location>
        <begin position="1"/>
        <end position="20"/>
    </location>
</feature>
<dbReference type="OrthoDB" id="68483at2759"/>
<reference evidence="9 10" key="1">
    <citation type="journal article" date="2015" name="Biotechnol. Biofuels">
        <title>Enhanced degradation of softwood versus hardwood by the white-rot fungus Pycnoporus coccineus.</title>
        <authorList>
            <person name="Couturier M."/>
            <person name="Navarro D."/>
            <person name="Chevret D."/>
            <person name="Henrissat B."/>
            <person name="Piumi F."/>
            <person name="Ruiz-Duenas F.J."/>
            <person name="Martinez A.T."/>
            <person name="Grigoriev I.V."/>
            <person name="Riley R."/>
            <person name="Lipzen A."/>
            <person name="Berrin J.G."/>
            <person name="Master E.R."/>
            <person name="Rosso M.N."/>
        </authorList>
    </citation>
    <scope>NUCLEOTIDE SEQUENCE [LARGE SCALE GENOMIC DNA]</scope>
    <source>
        <strain evidence="9 10">BRFM310</strain>
    </source>
</reference>
<feature type="region of interest" description="Disordered" evidence="6">
    <location>
        <begin position="251"/>
        <end position="270"/>
    </location>
</feature>
<evidence type="ECO:0000256" key="2">
    <source>
        <dbReference type="ARBA" id="ARBA00022679"/>
    </source>
</evidence>
<dbReference type="Pfam" id="PF00069">
    <property type="entry name" value="Pkinase"/>
    <property type="match status" value="1"/>
</dbReference>
<name>A0A1Y2J355_TRAC3</name>
<feature type="transmembrane region" description="Helical" evidence="7">
    <location>
        <begin position="208"/>
        <end position="227"/>
    </location>
</feature>
<keyword evidence="2" id="KW-0808">Transferase</keyword>
<evidence type="ECO:0000256" key="4">
    <source>
        <dbReference type="ARBA" id="ARBA00022777"/>
    </source>
</evidence>
<feature type="compositionally biased region" description="Polar residues" evidence="6">
    <location>
        <begin position="10"/>
        <end position="20"/>
    </location>
</feature>
<feature type="domain" description="Protein kinase" evidence="8">
    <location>
        <begin position="1"/>
        <end position="316"/>
    </location>
</feature>
<evidence type="ECO:0000256" key="3">
    <source>
        <dbReference type="ARBA" id="ARBA00022741"/>
    </source>
</evidence>
<dbReference type="InterPro" id="IPR000719">
    <property type="entry name" value="Prot_kinase_dom"/>
</dbReference>
<keyword evidence="1" id="KW-0723">Serine/threonine-protein kinase</keyword>
<dbReference type="SMART" id="SM00220">
    <property type="entry name" value="S_TKc"/>
    <property type="match status" value="1"/>
</dbReference>
<keyword evidence="3" id="KW-0547">Nucleotide-binding</keyword>
<keyword evidence="7" id="KW-1133">Transmembrane helix</keyword>
<dbReference type="GO" id="GO:0004674">
    <property type="term" value="F:protein serine/threonine kinase activity"/>
    <property type="evidence" value="ECO:0007669"/>
    <property type="project" value="UniProtKB-KW"/>
</dbReference>
<accession>A0A1Y2J355</accession>
<dbReference type="EMBL" id="KZ084090">
    <property type="protein sequence ID" value="OSD06622.1"/>
    <property type="molecule type" value="Genomic_DNA"/>
</dbReference>